<dbReference type="KEGG" id="zdf:AN401_07265"/>
<evidence type="ECO:0000313" key="2">
    <source>
        <dbReference type="EMBL" id="ATG73682.1"/>
    </source>
</evidence>
<evidence type="ECO:0000313" key="3">
    <source>
        <dbReference type="Proteomes" id="UP000217763"/>
    </source>
</evidence>
<dbReference type="RefSeq" id="WP_096778956.1">
    <property type="nucleotide sequence ID" value="NZ_CP012621.1"/>
</dbReference>
<dbReference type="InterPro" id="IPR046583">
    <property type="entry name" value="DUF6631"/>
</dbReference>
<accession>A0A291HNI9</accession>
<dbReference type="AlphaFoldDB" id="A0A291HNI9"/>
<keyword evidence="3" id="KW-1185">Reference proteome</keyword>
<dbReference type="EMBL" id="CP012621">
    <property type="protein sequence ID" value="ATG73682.1"/>
    <property type="molecule type" value="Genomic_DNA"/>
</dbReference>
<name>A0A291HNI9_9GAMM</name>
<sequence>MTDEHDLEILHPERPVTIAGRELVLREYGFVEGLRLRSQMQPFLDDLFRLMQMESEPEVDQVLGLIGDHVDQVVAWAAQAAGVTPQWVAGLPPAEGETLLIVWWEVNSPFFVRQLQMREMTRILRQAKSREHSAGATSTATSSPPDTARNALATTPSGS</sequence>
<feature type="compositionally biased region" description="Low complexity" evidence="1">
    <location>
        <begin position="134"/>
        <end position="148"/>
    </location>
</feature>
<feature type="region of interest" description="Disordered" evidence="1">
    <location>
        <begin position="127"/>
        <end position="159"/>
    </location>
</feature>
<dbReference type="Proteomes" id="UP000217763">
    <property type="component" value="Chromosome"/>
</dbReference>
<organism evidence="2 3">
    <name type="scientific">Zobellella denitrificans</name>
    <dbReference type="NCBI Taxonomy" id="347534"/>
    <lineage>
        <taxon>Bacteria</taxon>
        <taxon>Pseudomonadati</taxon>
        <taxon>Pseudomonadota</taxon>
        <taxon>Gammaproteobacteria</taxon>
        <taxon>Aeromonadales</taxon>
        <taxon>Aeromonadaceae</taxon>
        <taxon>Zobellella</taxon>
    </lineage>
</organism>
<dbReference type="Pfam" id="PF20336">
    <property type="entry name" value="DUF6631"/>
    <property type="match status" value="1"/>
</dbReference>
<reference evidence="3" key="1">
    <citation type="submission" date="2015-09" db="EMBL/GenBank/DDBJ databases">
        <authorList>
            <person name="Shao Z."/>
            <person name="Wang L."/>
        </authorList>
    </citation>
    <scope>NUCLEOTIDE SEQUENCE [LARGE SCALE GENOMIC DNA]</scope>
    <source>
        <strain evidence="3">F13-1</strain>
    </source>
</reference>
<protein>
    <submittedName>
        <fullName evidence="2">Uncharacterized protein</fullName>
    </submittedName>
</protein>
<proteinExistence type="predicted"/>
<evidence type="ECO:0000256" key="1">
    <source>
        <dbReference type="SAM" id="MobiDB-lite"/>
    </source>
</evidence>
<gene>
    <name evidence="2" type="ORF">AN401_07265</name>
</gene>